<comment type="caution">
    <text evidence="1">Lacks conserved residue(s) required for the propagation of feature annotation.</text>
</comment>
<dbReference type="PROSITE" id="PS51892">
    <property type="entry name" value="SUBTILASE"/>
    <property type="match status" value="1"/>
</dbReference>
<evidence type="ECO:0000256" key="1">
    <source>
        <dbReference type="PROSITE-ProRule" id="PRU01240"/>
    </source>
</evidence>
<feature type="domain" description="Peptidase S8/S53" evidence="2">
    <location>
        <begin position="2"/>
        <end position="199"/>
    </location>
</feature>
<name>A0ABR8PX97_9CLOT</name>
<dbReference type="RefSeq" id="WP_191769678.1">
    <property type="nucleotide sequence ID" value="NZ_JACSRA010000028.1"/>
</dbReference>
<reference evidence="3 4" key="1">
    <citation type="submission" date="2020-08" db="EMBL/GenBank/DDBJ databases">
        <title>A Genomic Blueprint of the Chicken Gut Microbiome.</title>
        <authorList>
            <person name="Gilroy R."/>
            <person name="Ravi A."/>
            <person name="Getino M."/>
            <person name="Pursley I."/>
            <person name="Horton D.L."/>
            <person name="Alikhan N.-F."/>
            <person name="Baker D."/>
            <person name="Gharbi K."/>
            <person name="Hall N."/>
            <person name="Watson M."/>
            <person name="Adriaenssens E.M."/>
            <person name="Foster-Nyarko E."/>
            <person name="Jarju S."/>
            <person name="Secka A."/>
            <person name="Antonio M."/>
            <person name="Oren A."/>
            <person name="Chaudhuri R."/>
            <person name="La Ragione R.M."/>
            <person name="Hildebrand F."/>
            <person name="Pallen M.J."/>
        </authorList>
    </citation>
    <scope>NUCLEOTIDE SEQUENCE [LARGE SCALE GENOMIC DNA]</scope>
    <source>
        <strain evidence="3 4">Sa3CVN1</strain>
    </source>
</reference>
<evidence type="ECO:0000313" key="4">
    <source>
        <dbReference type="Proteomes" id="UP000627781"/>
    </source>
</evidence>
<accession>A0ABR8PX97</accession>
<dbReference type="Pfam" id="PF00082">
    <property type="entry name" value="Peptidase_S8"/>
    <property type="match status" value="1"/>
</dbReference>
<gene>
    <name evidence="3" type="ORF">H9661_15710</name>
</gene>
<comment type="caution">
    <text evidence="3">The sequence shown here is derived from an EMBL/GenBank/DDBJ whole genome shotgun (WGS) entry which is preliminary data.</text>
</comment>
<organism evidence="3 4">
    <name type="scientific">Clostridium cibarium</name>
    <dbReference type="NCBI Taxonomy" id="2762247"/>
    <lineage>
        <taxon>Bacteria</taxon>
        <taxon>Bacillati</taxon>
        <taxon>Bacillota</taxon>
        <taxon>Clostridia</taxon>
        <taxon>Eubacteriales</taxon>
        <taxon>Clostridiaceae</taxon>
        <taxon>Clostridium</taxon>
    </lineage>
</organism>
<dbReference type="InterPro" id="IPR000209">
    <property type="entry name" value="Peptidase_S8/S53_dom"/>
</dbReference>
<dbReference type="InterPro" id="IPR036852">
    <property type="entry name" value="Peptidase_S8/S53_dom_sf"/>
</dbReference>
<keyword evidence="4" id="KW-1185">Reference proteome</keyword>
<dbReference type="EMBL" id="JACSRA010000028">
    <property type="protein sequence ID" value="MBD7912797.1"/>
    <property type="molecule type" value="Genomic_DNA"/>
</dbReference>
<evidence type="ECO:0000259" key="2">
    <source>
        <dbReference type="Pfam" id="PF00082"/>
    </source>
</evidence>
<protein>
    <submittedName>
        <fullName evidence="3">S8 family serine peptidase</fullName>
    </submittedName>
</protein>
<comment type="similarity">
    <text evidence="1">Belongs to the peptidase S8 family.</text>
</comment>
<evidence type="ECO:0000313" key="3">
    <source>
        <dbReference type="EMBL" id="MBD7912797.1"/>
    </source>
</evidence>
<sequence>MKIAIIDDGVNISDLYFEEIEQNLIVDDSLKISRRQDESNKISHGTVCAAIIKKYAKESSIISIKILDEVTRRGNCNKLCKAIEWCLENGINIINLSNGSTYYGDFEKLRKVCNKAFDRGVYITAAKNNNGAFTIPACLPNVLGVRCQNEIITRIFFYNRYKRIRMQKNTYDGIEFLVNSIHKLTKRNGEIYFTERCNSFANAYFTACVHNVLKKYEKSGFYGKTTNRFNLIKYNIVGKRFYNKEWCNILRDVSYLTHAYILDMSKNIFTDYLFFDFKYLNSYLEFTKIDDNQFDVIIIFDNYNKTYIKNIQDCIKSKIDNIRSVVLCGAVSNEMRRFLNKNNIMFWYEENYNKLETKKYKKASVPIIYFTGDKKNVIGIINEIKNLFCSDGYYAIKASSYEFSYLYGFYYFSEGKEYYNYLQNIESKYSPDIILVAIDYNRVEIEDDVLIKVNDDLNYEVIVNANEEIYAVDASEVYESILNYYSV</sequence>
<dbReference type="SUPFAM" id="SSF52743">
    <property type="entry name" value="Subtilisin-like"/>
    <property type="match status" value="1"/>
</dbReference>
<dbReference type="Proteomes" id="UP000627781">
    <property type="component" value="Unassembled WGS sequence"/>
</dbReference>
<dbReference type="Gene3D" id="3.40.50.200">
    <property type="entry name" value="Peptidase S8/S53 domain"/>
    <property type="match status" value="1"/>
</dbReference>
<proteinExistence type="inferred from homology"/>